<gene>
    <name evidence="2" type="ORF">V8G54_033967</name>
</gene>
<dbReference type="Proteomes" id="UP001374535">
    <property type="component" value="Chromosome 10"/>
</dbReference>
<organism evidence="2 3">
    <name type="scientific">Vigna mungo</name>
    <name type="common">Black gram</name>
    <name type="synonym">Phaseolus mungo</name>
    <dbReference type="NCBI Taxonomy" id="3915"/>
    <lineage>
        <taxon>Eukaryota</taxon>
        <taxon>Viridiplantae</taxon>
        <taxon>Streptophyta</taxon>
        <taxon>Embryophyta</taxon>
        <taxon>Tracheophyta</taxon>
        <taxon>Spermatophyta</taxon>
        <taxon>Magnoliopsida</taxon>
        <taxon>eudicotyledons</taxon>
        <taxon>Gunneridae</taxon>
        <taxon>Pentapetalae</taxon>
        <taxon>rosids</taxon>
        <taxon>fabids</taxon>
        <taxon>Fabales</taxon>
        <taxon>Fabaceae</taxon>
        <taxon>Papilionoideae</taxon>
        <taxon>50 kb inversion clade</taxon>
        <taxon>NPAAA clade</taxon>
        <taxon>indigoferoid/millettioid clade</taxon>
        <taxon>Phaseoleae</taxon>
        <taxon>Vigna</taxon>
    </lineage>
</organism>
<name>A0AAQ3MQB3_VIGMU</name>
<feature type="region of interest" description="Disordered" evidence="1">
    <location>
        <begin position="93"/>
        <end position="120"/>
    </location>
</feature>
<protein>
    <submittedName>
        <fullName evidence="2">Uncharacterized protein</fullName>
    </submittedName>
</protein>
<dbReference type="EMBL" id="CP144691">
    <property type="protein sequence ID" value="WVY94879.1"/>
    <property type="molecule type" value="Genomic_DNA"/>
</dbReference>
<evidence type="ECO:0000313" key="2">
    <source>
        <dbReference type="EMBL" id="WVY94879.1"/>
    </source>
</evidence>
<evidence type="ECO:0000313" key="3">
    <source>
        <dbReference type="Proteomes" id="UP001374535"/>
    </source>
</evidence>
<sequence>MTLGDANFILQVQLMLTVVPSTKNPSFGFIFETLFSSLHYLKSVKGERKRSTEKSENESERERELFVMVRWEGMEEMQRFIWRKKRKDECMRRPVGFPNGPDCDRSKAQKDLNGPVTSSGPSIKEKNVKCWKCSFLWLT</sequence>
<dbReference type="AlphaFoldDB" id="A0AAQ3MQB3"/>
<reference evidence="2 3" key="1">
    <citation type="journal article" date="2023" name="Life. Sci Alliance">
        <title>Evolutionary insights into 3D genome organization and epigenetic landscape of Vigna mungo.</title>
        <authorList>
            <person name="Junaid A."/>
            <person name="Singh B."/>
            <person name="Bhatia S."/>
        </authorList>
    </citation>
    <scope>NUCLEOTIDE SEQUENCE [LARGE SCALE GENOMIC DNA]</scope>
    <source>
        <strain evidence="2">Urdbean</strain>
    </source>
</reference>
<proteinExistence type="predicted"/>
<evidence type="ECO:0000256" key="1">
    <source>
        <dbReference type="SAM" id="MobiDB-lite"/>
    </source>
</evidence>
<accession>A0AAQ3MQB3</accession>
<keyword evidence="3" id="KW-1185">Reference proteome</keyword>